<comment type="function">
    <text evidence="1">Plant non-specific lipid-transfer proteins transfer phospholipids as well as galactolipids across membranes. May play a role in wax or cutin deposition in the cell walls of expanding epidermal cells and certain secretory tissues.</text>
</comment>
<dbReference type="Proteomes" id="UP000290289">
    <property type="component" value="Chromosome 2"/>
</dbReference>
<evidence type="ECO:0000256" key="2">
    <source>
        <dbReference type="ARBA" id="ARBA00022448"/>
    </source>
</evidence>
<dbReference type="InterPro" id="IPR044741">
    <property type="entry name" value="NsLTP-like"/>
</dbReference>
<feature type="chain" id="PRO_5019781850" description="Bifunctional inhibitor/plant lipid transfer protein/seed storage helical domain-containing protein" evidence="4">
    <location>
        <begin position="22"/>
        <end position="117"/>
    </location>
</feature>
<feature type="signal peptide" evidence="4">
    <location>
        <begin position="1"/>
        <end position="21"/>
    </location>
</feature>
<comment type="caution">
    <text evidence="6">The sequence shown here is derived from an EMBL/GenBank/DDBJ whole genome shotgun (WGS) entry which is preliminary data.</text>
</comment>
<name>A0A498KD83_MALDO</name>
<protein>
    <recommendedName>
        <fullName evidence="5">Bifunctional inhibitor/plant lipid transfer protein/seed storage helical domain-containing protein</fullName>
    </recommendedName>
</protein>
<accession>A0A498KD83</accession>
<dbReference type="PANTHER" id="PTHR33286">
    <property type="entry name" value="BIFUNCTIONAL INHIBITOR/LIPID-TRANSFER PROTEIN/SEED STORAGE 2S ALBUMIN SUPERFAMILY PROTEIN"/>
    <property type="match status" value="1"/>
</dbReference>
<sequence>MLKLRNFVVLAVVALIGVVLSGEMKLVVGQESCEGDLVDIITQCAAYVQKGSPTTDPSKGCCDVIKKVDIHCACNHVTKEVEDVVDMNKVLHVVSYCGITLPKGTKCGSFTIPPVSC</sequence>
<dbReference type="CDD" id="cd04660">
    <property type="entry name" value="nsLTP_like"/>
    <property type="match status" value="1"/>
</dbReference>
<evidence type="ECO:0000256" key="4">
    <source>
        <dbReference type="SAM" id="SignalP"/>
    </source>
</evidence>
<dbReference type="SUPFAM" id="SSF47699">
    <property type="entry name" value="Bifunctional inhibitor/lipid-transfer protein/seed storage 2S albumin"/>
    <property type="match status" value="1"/>
</dbReference>
<evidence type="ECO:0000313" key="6">
    <source>
        <dbReference type="EMBL" id="RXI05307.1"/>
    </source>
</evidence>
<keyword evidence="7" id="KW-1185">Reference proteome</keyword>
<keyword evidence="3" id="KW-0446">Lipid-binding</keyword>
<proteinExistence type="predicted"/>
<keyword evidence="2" id="KW-0813">Transport</keyword>
<evidence type="ECO:0000256" key="3">
    <source>
        <dbReference type="ARBA" id="ARBA00023121"/>
    </source>
</evidence>
<dbReference type="AlphaFoldDB" id="A0A498KD83"/>
<dbReference type="InterPro" id="IPR016140">
    <property type="entry name" value="Bifunc_inhib/LTP/seed_store"/>
</dbReference>
<dbReference type="InterPro" id="IPR036312">
    <property type="entry name" value="Bifun_inhib/LTP/seed_sf"/>
</dbReference>
<evidence type="ECO:0000313" key="7">
    <source>
        <dbReference type="Proteomes" id="UP000290289"/>
    </source>
</evidence>
<dbReference type="PANTHER" id="PTHR33286:SF54">
    <property type="entry name" value="BIFUNCTIONAL INHIBITOR_LIPID-TRANSFER PROTEIN_SEED STORAGE 2S ALBUMIN SUPERFAMILY PROTEIN"/>
    <property type="match status" value="1"/>
</dbReference>
<organism evidence="6 7">
    <name type="scientific">Malus domestica</name>
    <name type="common">Apple</name>
    <name type="synonym">Pyrus malus</name>
    <dbReference type="NCBI Taxonomy" id="3750"/>
    <lineage>
        <taxon>Eukaryota</taxon>
        <taxon>Viridiplantae</taxon>
        <taxon>Streptophyta</taxon>
        <taxon>Embryophyta</taxon>
        <taxon>Tracheophyta</taxon>
        <taxon>Spermatophyta</taxon>
        <taxon>Magnoliopsida</taxon>
        <taxon>eudicotyledons</taxon>
        <taxon>Gunneridae</taxon>
        <taxon>Pentapetalae</taxon>
        <taxon>rosids</taxon>
        <taxon>fabids</taxon>
        <taxon>Rosales</taxon>
        <taxon>Rosaceae</taxon>
        <taxon>Amygdaloideae</taxon>
        <taxon>Maleae</taxon>
        <taxon>Malus</taxon>
    </lineage>
</organism>
<keyword evidence="4" id="KW-0732">Signal</keyword>
<feature type="domain" description="Bifunctional inhibitor/plant lipid transfer protein/seed storage helical" evidence="5">
    <location>
        <begin position="30"/>
        <end position="107"/>
    </location>
</feature>
<dbReference type="EMBL" id="RDQH01000328">
    <property type="protein sequence ID" value="RXI05307.1"/>
    <property type="molecule type" value="Genomic_DNA"/>
</dbReference>
<evidence type="ECO:0000256" key="1">
    <source>
        <dbReference type="ARBA" id="ARBA00003211"/>
    </source>
</evidence>
<dbReference type="Pfam" id="PF14368">
    <property type="entry name" value="LTP_2"/>
    <property type="match status" value="1"/>
</dbReference>
<gene>
    <name evidence="6" type="ORF">DVH24_006564</name>
</gene>
<reference evidence="6 7" key="1">
    <citation type="submission" date="2018-10" db="EMBL/GenBank/DDBJ databases">
        <title>A high-quality apple genome assembly.</title>
        <authorList>
            <person name="Hu J."/>
        </authorList>
    </citation>
    <scope>NUCLEOTIDE SEQUENCE [LARGE SCALE GENOMIC DNA]</scope>
    <source>
        <strain evidence="7">cv. HFTH1</strain>
        <tissue evidence="6">Young leaf</tissue>
    </source>
</reference>
<dbReference type="Gene3D" id="1.10.110.10">
    <property type="entry name" value="Plant lipid-transfer and hydrophobic proteins"/>
    <property type="match status" value="1"/>
</dbReference>
<evidence type="ECO:0000259" key="5">
    <source>
        <dbReference type="Pfam" id="PF14368"/>
    </source>
</evidence>
<dbReference type="GO" id="GO:0008289">
    <property type="term" value="F:lipid binding"/>
    <property type="evidence" value="ECO:0007669"/>
    <property type="project" value="UniProtKB-KW"/>
</dbReference>